<dbReference type="EMBL" id="AP029022">
    <property type="protein sequence ID" value="BEV03935.1"/>
    <property type="molecule type" value="Genomic_DNA"/>
</dbReference>
<dbReference type="RefSeq" id="WP_338614724.1">
    <property type="nucleotide sequence ID" value="NZ_AP029022.1"/>
</dbReference>
<reference evidence="7 8" key="1">
    <citation type="journal article" date="2020" name="Microbes Environ.">
        <title>Synthetic bacterial community of duckweed: a simple and stable system to study plant-microbe interactions.</title>
        <authorList>
            <person name="Ishizawa H."/>
            <person name="Tada M."/>
            <person name="Kuroda M."/>
            <person name="Inoue D."/>
            <person name="Futamata H."/>
            <person name="Ike M."/>
        </authorList>
    </citation>
    <scope>NUCLEOTIDE SEQUENCE [LARGE SCALE GENOMIC DNA]</scope>
    <source>
        <strain evidence="7 8">DW100</strain>
    </source>
</reference>
<evidence type="ECO:0000259" key="6">
    <source>
        <dbReference type="PROSITE" id="PS50937"/>
    </source>
</evidence>
<keyword evidence="8" id="KW-1185">Reference proteome</keyword>
<evidence type="ECO:0000256" key="1">
    <source>
        <dbReference type="ARBA" id="ARBA00022491"/>
    </source>
</evidence>
<evidence type="ECO:0000256" key="2">
    <source>
        <dbReference type="ARBA" id="ARBA00023015"/>
    </source>
</evidence>
<dbReference type="InterPro" id="IPR009061">
    <property type="entry name" value="DNA-bd_dom_put_sf"/>
</dbReference>
<proteinExistence type="predicted"/>
<evidence type="ECO:0000256" key="3">
    <source>
        <dbReference type="ARBA" id="ARBA00023125"/>
    </source>
</evidence>
<dbReference type="PANTHER" id="PTHR30204:SF69">
    <property type="entry name" value="MERR-FAMILY TRANSCRIPTIONAL REGULATOR"/>
    <property type="match status" value="1"/>
</dbReference>
<dbReference type="SMART" id="SM00422">
    <property type="entry name" value="HTH_MERR"/>
    <property type="match status" value="1"/>
</dbReference>
<feature type="coiled-coil region" evidence="5">
    <location>
        <begin position="101"/>
        <end position="131"/>
    </location>
</feature>
<evidence type="ECO:0000256" key="4">
    <source>
        <dbReference type="ARBA" id="ARBA00023163"/>
    </source>
</evidence>
<keyword evidence="3" id="KW-0238">DNA-binding</keyword>
<keyword evidence="2" id="KW-0805">Transcription regulation</keyword>
<dbReference type="Pfam" id="PF13411">
    <property type="entry name" value="MerR_1"/>
    <property type="match status" value="1"/>
</dbReference>
<organism evidence="7 8">
    <name type="scientific">Chryseobacterium gambrini</name>
    <dbReference type="NCBI Taxonomy" id="373672"/>
    <lineage>
        <taxon>Bacteria</taxon>
        <taxon>Pseudomonadati</taxon>
        <taxon>Bacteroidota</taxon>
        <taxon>Flavobacteriia</taxon>
        <taxon>Flavobacteriales</taxon>
        <taxon>Weeksellaceae</taxon>
        <taxon>Chryseobacterium group</taxon>
        <taxon>Chryseobacterium</taxon>
    </lineage>
</organism>
<name>A0ABM8K4N8_9FLAO</name>
<gene>
    <name evidence="7" type="ORF">CRDW_13090</name>
</gene>
<keyword evidence="5" id="KW-0175">Coiled coil</keyword>
<dbReference type="PROSITE" id="PS50937">
    <property type="entry name" value="HTH_MERR_2"/>
    <property type="match status" value="1"/>
</dbReference>
<sequence length="137" mass="15979">MYSILYSFNFNENLTTKYLINQLSKATEIPIGTIRFYEKSGLIAGEKDETIKSNNYTYYSEEVIEKLDFIKEAKSVGFTLAEIKDCMDAWFEDRLNTEDKIQLMDDKIAQIDAKIEEMQQLKEKLAYAKEVIRNGEC</sequence>
<dbReference type="Gene3D" id="1.10.1660.10">
    <property type="match status" value="1"/>
</dbReference>
<feature type="domain" description="HTH merR-type" evidence="6">
    <location>
        <begin position="17"/>
        <end position="89"/>
    </location>
</feature>
<dbReference type="InterPro" id="IPR000551">
    <property type="entry name" value="MerR-type_HTH_dom"/>
</dbReference>
<protein>
    <submittedName>
        <fullName evidence="7">MerR family transcriptional regulator</fullName>
    </submittedName>
</protein>
<accession>A0ABM8K4N8</accession>
<dbReference type="Proteomes" id="UP001380186">
    <property type="component" value="Chromosome"/>
</dbReference>
<dbReference type="PANTHER" id="PTHR30204">
    <property type="entry name" value="REDOX-CYCLING DRUG-SENSING TRANSCRIPTIONAL ACTIVATOR SOXR"/>
    <property type="match status" value="1"/>
</dbReference>
<evidence type="ECO:0000313" key="7">
    <source>
        <dbReference type="EMBL" id="BEV03935.1"/>
    </source>
</evidence>
<dbReference type="InterPro" id="IPR047057">
    <property type="entry name" value="MerR_fam"/>
</dbReference>
<keyword evidence="4" id="KW-0804">Transcription</keyword>
<evidence type="ECO:0000256" key="5">
    <source>
        <dbReference type="SAM" id="Coils"/>
    </source>
</evidence>
<evidence type="ECO:0000313" key="8">
    <source>
        <dbReference type="Proteomes" id="UP001380186"/>
    </source>
</evidence>
<dbReference type="SUPFAM" id="SSF46955">
    <property type="entry name" value="Putative DNA-binding domain"/>
    <property type="match status" value="1"/>
</dbReference>
<keyword evidence="1" id="KW-0678">Repressor</keyword>